<keyword evidence="2" id="KW-0472">Membrane</keyword>
<feature type="transmembrane region" description="Helical" evidence="2">
    <location>
        <begin position="544"/>
        <end position="568"/>
    </location>
</feature>
<name>A0A1H9SQF2_9FIRM</name>
<feature type="transmembrane region" description="Helical" evidence="2">
    <location>
        <begin position="268"/>
        <end position="290"/>
    </location>
</feature>
<feature type="transmembrane region" description="Helical" evidence="2">
    <location>
        <begin position="326"/>
        <end position="346"/>
    </location>
</feature>
<feature type="transmembrane region" description="Helical" evidence="2">
    <location>
        <begin position="471"/>
        <end position="488"/>
    </location>
</feature>
<feature type="region of interest" description="Disordered" evidence="1">
    <location>
        <begin position="869"/>
        <end position="889"/>
    </location>
</feature>
<feature type="transmembrane region" description="Helical" evidence="2">
    <location>
        <begin position="580"/>
        <end position="598"/>
    </location>
</feature>
<feature type="transmembrane region" description="Helical" evidence="2">
    <location>
        <begin position="710"/>
        <end position="733"/>
    </location>
</feature>
<feature type="transmembrane region" description="Helical" evidence="2">
    <location>
        <begin position="296"/>
        <end position="314"/>
    </location>
</feature>
<dbReference type="RefSeq" id="WP_074730641.1">
    <property type="nucleotide sequence ID" value="NZ_FOGW01000012.1"/>
</dbReference>
<feature type="compositionally biased region" description="Low complexity" evidence="1">
    <location>
        <begin position="26"/>
        <end position="40"/>
    </location>
</feature>
<keyword evidence="2" id="KW-1133">Transmembrane helix</keyword>
<evidence type="ECO:0000313" key="4">
    <source>
        <dbReference type="Proteomes" id="UP000182471"/>
    </source>
</evidence>
<feature type="transmembrane region" description="Helical" evidence="2">
    <location>
        <begin position="101"/>
        <end position="127"/>
    </location>
</feature>
<feature type="transmembrane region" description="Helical" evidence="2">
    <location>
        <begin position="604"/>
        <end position="625"/>
    </location>
</feature>
<feature type="transmembrane region" description="Helical" evidence="2">
    <location>
        <begin position="239"/>
        <end position="256"/>
    </location>
</feature>
<feature type="transmembrane region" description="Helical" evidence="2">
    <location>
        <begin position="687"/>
        <end position="704"/>
    </location>
</feature>
<dbReference type="EMBL" id="FOGW01000012">
    <property type="protein sequence ID" value="SER87196.1"/>
    <property type="molecule type" value="Genomic_DNA"/>
</dbReference>
<gene>
    <name evidence="3" type="ORF">SAMN02910429_01330</name>
</gene>
<evidence type="ECO:0000313" key="3">
    <source>
        <dbReference type="EMBL" id="SER87196.1"/>
    </source>
</evidence>
<feature type="transmembrane region" description="Helical" evidence="2">
    <location>
        <begin position="444"/>
        <end position="465"/>
    </location>
</feature>
<dbReference type="AlphaFoldDB" id="A0A1H9SQF2"/>
<evidence type="ECO:0000256" key="1">
    <source>
        <dbReference type="SAM" id="MobiDB-lite"/>
    </source>
</evidence>
<keyword evidence="2" id="KW-0812">Transmembrane</keyword>
<feature type="transmembrane region" description="Helical" evidence="2">
    <location>
        <begin position="161"/>
        <end position="181"/>
    </location>
</feature>
<feature type="transmembrane region" description="Helical" evidence="2">
    <location>
        <begin position="509"/>
        <end position="528"/>
    </location>
</feature>
<evidence type="ECO:0000256" key="2">
    <source>
        <dbReference type="SAM" id="Phobius"/>
    </source>
</evidence>
<sequence>MSNNFDNSNTNGSIENSQNPGVSYKNGQLNQQQLNGMPNNGQMNNGPMYNGMPNNGQMNSGPMYNRMPNNGQMNSGPMYNGMPNMNFPNEQQKKSKPFESWLGTHGMIMAATVLIVISVILFGKIMLQGYEKIAYYSALYVCFSFMSLGGFYECKKNPDKALYLTVMSAGIISLCITVINTCRTFDFNFTQSLVVFAVWAVFAMILLYKHVIISLIITTIGTFLFVNNVILAKASTGKAIAIMLFVAGYSIFNIILNYKNKNHSLCMILDSLLLIYTYFCTSIFLIFASFARAKNSYVFTVYGIFGVMYILSLVECSKKETSSISYVASCITKIAFAIPLFCYVFSINDGRSLGSFLGLVSIIFVDDIFYKVKSIVNKDNCKNDDAYYICKIVSDIVIFLLFLLAVTIDLSHDTKSNIMMIVYYVVVTILSVEIVFTTDKFKRLKYLILMLFASVGVTYNLVRVLSNDKEFYYLAIGAICYVPLLLFVTMIIEKIRYKEDILIYRGCRYGLFVLSAISAYINTCNFFYEPSIFRVISRDSNKKYYLSVMIVLGVLYVLNNLLSSFNYYMTKKEKSKSICGVIRVIDYILYLSLVITTFKSNYGLKSYFTVVLIVLLLVDFIEIFIRKKLTSFMIGMNIIKVYTGCIGILLLYDTRGYIVSIVVFVVSVLYVFVGFTEKFRSKALRKTGLGMVLVCIFKMLIYDLRSGALIGYAIGFLVSGLLCVLISYIYNYFEKKYIDIYEKDKVVDEFIDNSGNNGRYNGPVPPPMPNGMNRGMMNPNGMNRGMMNPNGMNPGMMNPNGINPGMMNPNGMNRGMMNPNGMNPGMMNPNGMNPGMMNPNGMNRGMMNPNGMNRGMMNPNGMNPGMMNSNGMNQNVSNQQEINNPYRRN</sequence>
<protein>
    <submittedName>
        <fullName evidence="3">Uncharacterized protein</fullName>
    </submittedName>
</protein>
<proteinExistence type="predicted"/>
<feature type="transmembrane region" description="Helical" evidence="2">
    <location>
        <begin position="187"/>
        <end position="208"/>
    </location>
</feature>
<dbReference type="Proteomes" id="UP000182471">
    <property type="component" value="Unassembled WGS sequence"/>
</dbReference>
<feature type="compositionally biased region" description="Polar residues" evidence="1">
    <location>
        <begin position="1"/>
        <end position="21"/>
    </location>
</feature>
<feature type="transmembrane region" description="Helical" evidence="2">
    <location>
        <begin position="133"/>
        <end position="154"/>
    </location>
</feature>
<feature type="transmembrane region" description="Helical" evidence="2">
    <location>
        <begin position="215"/>
        <end position="233"/>
    </location>
</feature>
<feature type="transmembrane region" description="Helical" evidence="2">
    <location>
        <begin position="632"/>
        <end position="651"/>
    </location>
</feature>
<feature type="transmembrane region" description="Helical" evidence="2">
    <location>
        <begin position="657"/>
        <end position="675"/>
    </location>
</feature>
<feature type="compositionally biased region" description="Polar residues" evidence="1">
    <location>
        <begin position="874"/>
        <end position="883"/>
    </location>
</feature>
<feature type="transmembrane region" description="Helical" evidence="2">
    <location>
        <begin position="418"/>
        <end position="437"/>
    </location>
</feature>
<feature type="transmembrane region" description="Helical" evidence="2">
    <location>
        <begin position="386"/>
        <end position="406"/>
    </location>
</feature>
<reference evidence="4" key="1">
    <citation type="submission" date="2016-10" db="EMBL/GenBank/DDBJ databases">
        <authorList>
            <person name="Varghese N."/>
            <person name="Submissions S."/>
        </authorList>
    </citation>
    <scope>NUCLEOTIDE SEQUENCE [LARGE SCALE GENOMIC DNA]</scope>
    <source>
        <strain evidence="4">S1b</strain>
    </source>
</reference>
<accession>A0A1H9SQF2</accession>
<keyword evidence="4" id="KW-1185">Reference proteome</keyword>
<feature type="region of interest" description="Disordered" evidence="1">
    <location>
        <begin position="1"/>
        <end position="40"/>
    </location>
</feature>
<organism evidence="3 4">
    <name type="scientific">Lachnobacterium bovis</name>
    <dbReference type="NCBI Taxonomy" id="140626"/>
    <lineage>
        <taxon>Bacteria</taxon>
        <taxon>Bacillati</taxon>
        <taxon>Bacillota</taxon>
        <taxon>Clostridia</taxon>
        <taxon>Lachnospirales</taxon>
        <taxon>Lachnospiraceae</taxon>
        <taxon>Lachnobacterium</taxon>
    </lineage>
</organism>